<proteinExistence type="predicted"/>
<accession>A0A1S3Z786</accession>
<dbReference type="OrthoDB" id="1304137at2759"/>
<dbReference type="AlphaFoldDB" id="A0A1S3Z786"/>
<evidence type="ECO:0008006" key="2">
    <source>
        <dbReference type="Google" id="ProtNLM"/>
    </source>
</evidence>
<name>A0A1S3Z786_TOBAC</name>
<sequence>MVRVMDILKAKEGLDKVTQCYPAICDCYGAPVQNSLKMSHLPDFKFHPMCKTLCLNHLIFADNLMIFCKGDQALVTRVVEALQHFSHATGLKANLDKSSMFLAGADEQTKQVLLAQTCFTLGTFPIRYLGLSSSSKKWSKMECHQLVKKLTNKINVSYSRQLSYAGKLQVINAILFSIFNFWGTMFILPRGILKEVDQKCKSYLRCSSTEKKKVALVAWEKVCVPKRFGGLNIKSSRRWNMTFVGRLVWQLALKKDVLWLKWVNGLYMRNQNDI</sequence>
<dbReference type="OMA" id="SKMECHQ"/>
<dbReference type="STRING" id="4097.A0A1S3Z786"/>
<protein>
    <recommendedName>
        <fullName evidence="2">Reverse transcriptase domain-containing protein</fullName>
    </recommendedName>
</protein>
<dbReference type="PANTHER" id="PTHR33116:SF84">
    <property type="entry name" value="RNA-DIRECTED DNA POLYMERASE"/>
    <property type="match status" value="1"/>
</dbReference>
<evidence type="ECO:0000313" key="1">
    <source>
        <dbReference type="RefSeq" id="XP_016460273.1"/>
    </source>
</evidence>
<gene>
    <name evidence="1" type="primary">LOC107783765</name>
</gene>
<dbReference type="KEGG" id="nta:107783765"/>
<dbReference type="PaxDb" id="4097-A0A1S3Z786"/>
<dbReference type="RefSeq" id="XP_016460273.1">
    <property type="nucleotide sequence ID" value="XM_016604787.1"/>
</dbReference>
<reference evidence="1" key="1">
    <citation type="submission" date="2025-08" db="UniProtKB">
        <authorList>
            <consortium name="RefSeq"/>
        </authorList>
    </citation>
    <scope>IDENTIFICATION</scope>
</reference>
<dbReference type="PANTHER" id="PTHR33116">
    <property type="entry name" value="REVERSE TRANSCRIPTASE ZINC-BINDING DOMAIN-CONTAINING PROTEIN-RELATED-RELATED"/>
    <property type="match status" value="1"/>
</dbReference>
<organism evidence="1">
    <name type="scientific">Nicotiana tabacum</name>
    <name type="common">Common tobacco</name>
    <dbReference type="NCBI Taxonomy" id="4097"/>
    <lineage>
        <taxon>Eukaryota</taxon>
        <taxon>Viridiplantae</taxon>
        <taxon>Streptophyta</taxon>
        <taxon>Embryophyta</taxon>
        <taxon>Tracheophyta</taxon>
        <taxon>Spermatophyta</taxon>
        <taxon>Magnoliopsida</taxon>
        <taxon>eudicotyledons</taxon>
        <taxon>Gunneridae</taxon>
        <taxon>Pentapetalae</taxon>
        <taxon>asterids</taxon>
        <taxon>lamiids</taxon>
        <taxon>Solanales</taxon>
        <taxon>Solanaceae</taxon>
        <taxon>Nicotianoideae</taxon>
        <taxon>Nicotianeae</taxon>
        <taxon>Nicotiana</taxon>
    </lineage>
</organism>